<sequence>MRVRAAVAVSSVLLFSLSAKGEEAPYKNPDLSPQVRAADLVSRMTLDEKVLQMQSTSPAIPRLGVPGYNWWGEALHGVANGHATVFPQAIGLGATFDPDLIHRVADVISTEARAKFHEAIRNGVPPRQGILPTDIALTFWSPNINIFRDPRWGRGQETYGEDPYLSGRLGVAFVKGMQGDDPRYLKTVATPKHYAVHSGPETQRHTFDARVSDYDLNNTYLPAFRAAVTEGKAESVMCVYNSVAGVPGCASADLLQKTLRQDWGFNGYVVSDCGAVDDIFRTHKYTKTMGEAAVAAVKAGTDLSCGTEYETLPAEVKAGRISEADINRALERDFVARFRLGMFDPVERVPYASIPITENDSAAHRKLALEAENKAIVLLKNDKNVLPLAANVKTIAVLGPSADDPSGLLGNYNGISTKQVTPLEGITKQFTKAQVRYSVGAAYTDSTPVPVTSAALSQADGKGAGVKVEYFDNAELKGTPKLTRIESRIHFSDRSADAESKAVIAGNKYSIRWSGTFTPPVSGEYLLAARTHMWNRGGKIHMFIDGKDVGSNSVQGPGAIPGAQPMGRMASRNADAKLSFEAGRAHSIRVELSQDGPEGTTDLNWVPPKAAALAEAAKVVKASDVAVVFVGLNSGLEGEQNPNVNIPGFFGGDRTSIDLPEPQEKLVQTAIATGKPVIVVMTSGSALAVNYAAEHAAAVISAWYGGEETGTAVAQTLAGVNNPAGRLPVTFYKSTDQLPPFTDYAMKGRTYRYFSGEPLYGFGYGLSYAKFEYSGLKTERSASSATVTATVKNSSNRDGDEVVQLYVSGTGQEIRSLKGFERVHLKAGESRVVSFPLKDVPASKITVSVGGGQPVKGVAFVQGSL</sequence>
<dbReference type="AlphaFoldDB" id="A0A846N052"/>
<dbReference type="PRINTS" id="PR00133">
    <property type="entry name" value="GLHYDRLASE3"/>
</dbReference>
<dbReference type="PROSITE" id="PS51820">
    <property type="entry name" value="PA14"/>
    <property type="match status" value="1"/>
</dbReference>
<comment type="similarity">
    <text evidence="1">Belongs to the glycosyl hydrolase 3 family.</text>
</comment>
<name>A0A846N052_9PROT</name>
<evidence type="ECO:0000256" key="2">
    <source>
        <dbReference type="ARBA" id="ARBA00022729"/>
    </source>
</evidence>
<dbReference type="EMBL" id="JAASRM010000001">
    <property type="protein sequence ID" value="NIK88879.1"/>
    <property type="molecule type" value="Genomic_DNA"/>
</dbReference>
<dbReference type="InterPro" id="IPR036962">
    <property type="entry name" value="Glyco_hydro_3_N_sf"/>
</dbReference>
<dbReference type="InterPro" id="IPR002772">
    <property type="entry name" value="Glyco_hydro_3_C"/>
</dbReference>
<dbReference type="InterPro" id="IPR011658">
    <property type="entry name" value="PA14_dom"/>
</dbReference>
<gene>
    <name evidence="6" type="ORF">FHS83_002197</name>
</gene>
<dbReference type="Pfam" id="PF00933">
    <property type="entry name" value="Glyco_hydro_3"/>
    <property type="match status" value="1"/>
</dbReference>
<keyword evidence="6" id="KW-0326">Glycosidase</keyword>
<reference evidence="6 7" key="1">
    <citation type="submission" date="2020-03" db="EMBL/GenBank/DDBJ databases">
        <title>Genomic Encyclopedia of Type Strains, Phase IV (KMG-IV): sequencing the most valuable type-strain genomes for metagenomic binning, comparative biology and taxonomic classification.</title>
        <authorList>
            <person name="Goeker M."/>
        </authorList>
    </citation>
    <scope>NUCLEOTIDE SEQUENCE [LARGE SCALE GENOMIC DNA]</scope>
    <source>
        <strain evidence="6 7">DSM 19867</strain>
    </source>
</reference>
<evidence type="ECO:0000256" key="1">
    <source>
        <dbReference type="ARBA" id="ARBA00005336"/>
    </source>
</evidence>
<dbReference type="Pfam" id="PF07691">
    <property type="entry name" value="PA14"/>
    <property type="match status" value="1"/>
</dbReference>
<evidence type="ECO:0000259" key="5">
    <source>
        <dbReference type="PROSITE" id="PS51820"/>
    </source>
</evidence>
<dbReference type="InterPro" id="IPR013783">
    <property type="entry name" value="Ig-like_fold"/>
</dbReference>
<dbReference type="RefSeq" id="WP_167083014.1">
    <property type="nucleotide sequence ID" value="NZ_BAAADC010000001.1"/>
</dbReference>
<dbReference type="InterPro" id="IPR037524">
    <property type="entry name" value="PA14/GLEYA"/>
</dbReference>
<dbReference type="SUPFAM" id="SSF56988">
    <property type="entry name" value="Anthrax protective antigen"/>
    <property type="match status" value="1"/>
</dbReference>
<dbReference type="InterPro" id="IPR001764">
    <property type="entry name" value="Glyco_hydro_3_N"/>
</dbReference>
<dbReference type="InterPro" id="IPR044993">
    <property type="entry name" value="BXL"/>
</dbReference>
<keyword evidence="7" id="KW-1185">Reference proteome</keyword>
<feature type="domain" description="PA14" evidence="5">
    <location>
        <begin position="461"/>
        <end position="620"/>
    </location>
</feature>
<dbReference type="InterPro" id="IPR036881">
    <property type="entry name" value="Glyco_hydro_3_C_sf"/>
</dbReference>
<accession>A0A846N052</accession>
<comment type="caution">
    <text evidence="6">The sequence shown here is derived from an EMBL/GenBank/DDBJ whole genome shotgun (WGS) entry which is preliminary data.</text>
</comment>
<dbReference type="SMART" id="SM01217">
    <property type="entry name" value="Fn3_like"/>
    <property type="match status" value="1"/>
</dbReference>
<feature type="chain" id="PRO_5032901111" evidence="4">
    <location>
        <begin position="22"/>
        <end position="865"/>
    </location>
</feature>
<evidence type="ECO:0000256" key="3">
    <source>
        <dbReference type="ARBA" id="ARBA00022801"/>
    </source>
</evidence>
<dbReference type="SMART" id="SM00758">
    <property type="entry name" value="PA14"/>
    <property type="match status" value="1"/>
</dbReference>
<evidence type="ECO:0000313" key="6">
    <source>
        <dbReference type="EMBL" id="NIK88879.1"/>
    </source>
</evidence>
<dbReference type="InterPro" id="IPR017853">
    <property type="entry name" value="GH"/>
</dbReference>
<organism evidence="6 7">
    <name type="scientific">Rhizomicrobium palustre</name>
    <dbReference type="NCBI Taxonomy" id="189966"/>
    <lineage>
        <taxon>Bacteria</taxon>
        <taxon>Pseudomonadati</taxon>
        <taxon>Pseudomonadota</taxon>
        <taxon>Alphaproteobacteria</taxon>
        <taxon>Micropepsales</taxon>
        <taxon>Micropepsaceae</taxon>
        <taxon>Rhizomicrobium</taxon>
    </lineage>
</organism>
<feature type="signal peptide" evidence="4">
    <location>
        <begin position="1"/>
        <end position="21"/>
    </location>
</feature>
<dbReference type="GO" id="GO:0046556">
    <property type="term" value="F:alpha-L-arabinofuranosidase activity"/>
    <property type="evidence" value="ECO:0007669"/>
    <property type="project" value="TreeGrafter"/>
</dbReference>
<dbReference type="Gene3D" id="3.20.20.300">
    <property type="entry name" value="Glycoside hydrolase, family 3, N-terminal domain"/>
    <property type="match status" value="1"/>
</dbReference>
<dbReference type="Pfam" id="PF14310">
    <property type="entry name" value="Fn3-like"/>
    <property type="match status" value="1"/>
</dbReference>
<dbReference type="SUPFAM" id="SSF51445">
    <property type="entry name" value="(Trans)glycosidases"/>
    <property type="match status" value="1"/>
</dbReference>
<evidence type="ECO:0000313" key="7">
    <source>
        <dbReference type="Proteomes" id="UP000570514"/>
    </source>
</evidence>
<dbReference type="Pfam" id="PF01915">
    <property type="entry name" value="Glyco_hydro_3_C"/>
    <property type="match status" value="1"/>
</dbReference>
<dbReference type="GO" id="GO:0009044">
    <property type="term" value="F:xylan 1,4-beta-xylosidase activity"/>
    <property type="evidence" value="ECO:0007669"/>
    <property type="project" value="InterPro"/>
</dbReference>
<dbReference type="GO" id="GO:0031222">
    <property type="term" value="P:arabinan catabolic process"/>
    <property type="evidence" value="ECO:0007669"/>
    <property type="project" value="TreeGrafter"/>
</dbReference>
<keyword evidence="3 6" id="KW-0378">Hydrolase</keyword>
<dbReference type="Gene3D" id="3.40.50.1700">
    <property type="entry name" value="Glycoside hydrolase family 3 C-terminal domain"/>
    <property type="match status" value="2"/>
</dbReference>
<dbReference type="Gene3D" id="2.60.40.10">
    <property type="entry name" value="Immunoglobulins"/>
    <property type="match status" value="1"/>
</dbReference>
<dbReference type="PANTHER" id="PTHR42721">
    <property type="entry name" value="SUGAR HYDROLASE-RELATED"/>
    <property type="match status" value="1"/>
</dbReference>
<protein>
    <submittedName>
        <fullName evidence="6">Beta-glucosidase</fullName>
        <ecNumber evidence="6">3.2.1.21</ecNumber>
    </submittedName>
</protein>
<dbReference type="PANTHER" id="PTHR42721:SF3">
    <property type="entry name" value="BETA-D-XYLOSIDASE 5-RELATED"/>
    <property type="match status" value="1"/>
</dbReference>
<dbReference type="GO" id="GO:0045493">
    <property type="term" value="P:xylan catabolic process"/>
    <property type="evidence" value="ECO:0007669"/>
    <property type="project" value="InterPro"/>
</dbReference>
<dbReference type="EC" id="3.2.1.21" evidence="6"/>
<keyword evidence="2 4" id="KW-0732">Signal</keyword>
<dbReference type="InterPro" id="IPR026891">
    <property type="entry name" value="Fn3-like"/>
</dbReference>
<evidence type="ECO:0000256" key="4">
    <source>
        <dbReference type="SAM" id="SignalP"/>
    </source>
</evidence>
<dbReference type="Proteomes" id="UP000570514">
    <property type="component" value="Unassembled WGS sequence"/>
</dbReference>
<dbReference type="SUPFAM" id="SSF52279">
    <property type="entry name" value="Beta-D-glucan exohydrolase, C-terminal domain"/>
    <property type="match status" value="1"/>
</dbReference>
<proteinExistence type="inferred from homology"/>
<dbReference type="GO" id="GO:0008422">
    <property type="term" value="F:beta-glucosidase activity"/>
    <property type="evidence" value="ECO:0007669"/>
    <property type="project" value="UniProtKB-EC"/>
</dbReference>